<evidence type="ECO:0008006" key="4">
    <source>
        <dbReference type="Google" id="ProtNLM"/>
    </source>
</evidence>
<feature type="region of interest" description="Disordered" evidence="1">
    <location>
        <begin position="204"/>
        <end position="224"/>
    </location>
</feature>
<proteinExistence type="predicted"/>
<dbReference type="Gene3D" id="3.40.50.1820">
    <property type="entry name" value="alpha/beta hydrolase"/>
    <property type="match status" value="1"/>
</dbReference>
<accession>A0A6A6F2U5</accession>
<name>A0A6A6F2U5_9PEZI</name>
<gene>
    <name evidence="2" type="ORF">CERZMDRAFT_102376</name>
</gene>
<sequence length="368" mass="40455">MSSLDSAVRLLADLKFHQCFRLAATDKHEELRVTFATSTNFDNHELPVVLFVGPMFCSRFFCTNYNKLSISSGVRFICVDRPGFGGSSSVPIENRVHVWLEIVPQLLKLLKVDCVSLVSHSAGTIYLLNTLYHLRQILDPRRPYVALLAPWVSQQHSGVTMLSLASKLPDAAFSGWSGLVGFINQSLVPASSWSGGIISSSASLFQSSPKSRNSDEVTSEDNTAQLQWGTDAATVATIESLQVKYCWAEGMSGANDEARLCLAEGKGLWGICEDYSEYVRKLCAEERHRLEASNASRMLELHIVFAESDIMIGTGGKAYLEAVWSQDCVAGCIDVKMTQAVGTNHETVLNFKHGQMQKVFKDIGSNTV</sequence>
<reference evidence="2" key="1">
    <citation type="journal article" date="2020" name="Stud. Mycol.">
        <title>101 Dothideomycetes genomes: a test case for predicting lifestyles and emergence of pathogens.</title>
        <authorList>
            <person name="Haridas S."/>
            <person name="Albert R."/>
            <person name="Binder M."/>
            <person name="Bloem J."/>
            <person name="Labutti K."/>
            <person name="Salamov A."/>
            <person name="Andreopoulos B."/>
            <person name="Baker S."/>
            <person name="Barry K."/>
            <person name="Bills G."/>
            <person name="Bluhm B."/>
            <person name="Cannon C."/>
            <person name="Castanera R."/>
            <person name="Culley D."/>
            <person name="Daum C."/>
            <person name="Ezra D."/>
            <person name="Gonzalez J."/>
            <person name="Henrissat B."/>
            <person name="Kuo A."/>
            <person name="Liang C."/>
            <person name="Lipzen A."/>
            <person name="Lutzoni F."/>
            <person name="Magnuson J."/>
            <person name="Mondo S."/>
            <person name="Nolan M."/>
            <person name="Ohm R."/>
            <person name="Pangilinan J."/>
            <person name="Park H.-J."/>
            <person name="Ramirez L."/>
            <person name="Alfaro M."/>
            <person name="Sun H."/>
            <person name="Tritt A."/>
            <person name="Yoshinaga Y."/>
            <person name="Zwiers L.-H."/>
            <person name="Turgeon B."/>
            <person name="Goodwin S."/>
            <person name="Spatafora J."/>
            <person name="Crous P."/>
            <person name="Grigoriev I."/>
        </authorList>
    </citation>
    <scope>NUCLEOTIDE SEQUENCE</scope>
    <source>
        <strain evidence="2">SCOH1-5</strain>
    </source>
</reference>
<keyword evidence="3" id="KW-1185">Reference proteome</keyword>
<dbReference type="SUPFAM" id="SSF53474">
    <property type="entry name" value="alpha/beta-Hydrolases"/>
    <property type="match status" value="1"/>
</dbReference>
<protein>
    <recommendedName>
        <fullName evidence="4">AB hydrolase-1 domain-containing protein</fullName>
    </recommendedName>
</protein>
<dbReference type="AlphaFoldDB" id="A0A6A6F2U5"/>
<evidence type="ECO:0000313" key="3">
    <source>
        <dbReference type="Proteomes" id="UP000799539"/>
    </source>
</evidence>
<dbReference type="InterPro" id="IPR029058">
    <property type="entry name" value="AB_hydrolase_fold"/>
</dbReference>
<organism evidence="2 3">
    <name type="scientific">Cercospora zeae-maydis SCOH1-5</name>
    <dbReference type="NCBI Taxonomy" id="717836"/>
    <lineage>
        <taxon>Eukaryota</taxon>
        <taxon>Fungi</taxon>
        <taxon>Dikarya</taxon>
        <taxon>Ascomycota</taxon>
        <taxon>Pezizomycotina</taxon>
        <taxon>Dothideomycetes</taxon>
        <taxon>Dothideomycetidae</taxon>
        <taxon>Mycosphaerellales</taxon>
        <taxon>Mycosphaerellaceae</taxon>
        <taxon>Cercospora</taxon>
    </lineage>
</organism>
<evidence type="ECO:0000313" key="2">
    <source>
        <dbReference type="EMBL" id="KAF2207479.1"/>
    </source>
</evidence>
<dbReference type="OrthoDB" id="294702at2759"/>
<dbReference type="Proteomes" id="UP000799539">
    <property type="component" value="Unassembled WGS sequence"/>
</dbReference>
<evidence type="ECO:0000256" key="1">
    <source>
        <dbReference type="SAM" id="MobiDB-lite"/>
    </source>
</evidence>
<dbReference type="EMBL" id="ML992703">
    <property type="protein sequence ID" value="KAF2207479.1"/>
    <property type="molecule type" value="Genomic_DNA"/>
</dbReference>